<dbReference type="GO" id="GO:0039694">
    <property type="term" value="P:viral RNA genome replication"/>
    <property type="evidence" value="ECO:0007669"/>
    <property type="project" value="InterPro"/>
</dbReference>
<evidence type="ECO:0000259" key="4">
    <source>
        <dbReference type="PROSITE" id="PS50507"/>
    </source>
</evidence>
<feature type="domain" description="RdRp catalytic" evidence="4">
    <location>
        <begin position="899"/>
        <end position="1012"/>
    </location>
</feature>
<dbReference type="PROSITE" id="PS51743">
    <property type="entry name" value="ALPHAVIRUS_MT"/>
    <property type="match status" value="1"/>
</dbReference>
<evidence type="ECO:0000256" key="2">
    <source>
        <dbReference type="ARBA" id="ARBA00022695"/>
    </source>
</evidence>
<keyword evidence="3" id="KW-0693">Viral RNA replication</keyword>
<dbReference type="PROSITE" id="PS50507">
    <property type="entry name" value="RDRP_SSRNA_POS"/>
    <property type="match status" value="1"/>
</dbReference>
<accession>A0A7H0RR03</accession>
<organism evidence="6">
    <name type="scientific">Plasmopara viticola lesion associated vivivirus 2</name>
    <dbReference type="NCBI Taxonomy" id="2770121"/>
    <lineage>
        <taxon>Viruses</taxon>
        <taxon>Riboviria</taxon>
    </lineage>
</organism>
<dbReference type="InterPro" id="IPR007094">
    <property type="entry name" value="RNA-dir_pol_PSvirus"/>
</dbReference>
<dbReference type="GO" id="GO:0016556">
    <property type="term" value="P:mRNA modification"/>
    <property type="evidence" value="ECO:0007669"/>
    <property type="project" value="InterPro"/>
</dbReference>
<sequence length="1142" mass="126356">MATRVNAVPPSSVGDAVAERGMFTIDHPQYKVLADAVAQRLAEVTAERAAARASARSVPMAVAITAGGYANLSELYPEFRVVQYGFYRPGHSDWVASRRLANEWLMLQAQKYGASAVHIGGSVASYLLTEDLEGHLVVDDSNAEAMHEHHAQTSEAYKYFASFGQVGEDLGRVLPRNKYLDYLAGKGTVVGRPVGMKAQADVYLADLSLQMMPPVQLAAAMLETKASVAFGFFMYTPAMITDAVGELPGSSIRFVRKPEGLLLQYPEGRCAAGMLRYEDWEPWLVGHTFSVGSIINRKWFQLELLKNRGSFMFFRMVQLDGPPEDLDITHALDVGLSEPMYVVRVPEPVGLDVDVTKMDSWRVVPTLVPQRVIDRAYNDAMVLPRKLFTTQAVTKRIIAANDRFVVAGTTVKVNSSLGLDIVRRATLAVVSRAFVDRYEAGQLTAEVLGVASRYMSRQGAHEPVNMRRLLSGLACKVFSPVWSVLTQFDSALAAASEWLDGVFNPRFVYTPGQIDTPVGYFRLGEQCARLTHVVKGMPGALVTAAVIDNAKDQVVSRLSATWSLFTTTTWAAHLHVEETDIGHRDYVTEEASLFEDDVDEAAAQDVIDAARRNNVVQQASQGMRDVHATVVVGDAVPIVETAPEVSDDPVGDLNRFYATVNPGVAPQDLEQDTASIALDPQDRYVTAVRFAAPTDMSSVPKPREVYLSRIQALNVSKRQNTLQELVSATSARNLSAPQVSLPQNEDAAIQDIWKVFLDTACVPDARSKIEAYKADPVALTEFGLADWARQVTPQKRARVIKALEDGTEALEQMDVSEYMLMLKADVKPDLTRKPIENRIEPQVIAYHKPELNALFSSIFRVVLRRFLSLLKPNHKLVLLKDLGEVERVLQNVHPFGGAFKYLENDFSKYDKSQGRFVYLLEAFVFTEMGMDESLLEHWLSGHKFAKMRSVALLMSLHVEYQRKSGDATTAGGNGILNILSVTYAYRGTDVVWAVYMGDDSLVCARAVGGDKAAVRILAEVFNLGAKTFITESPYFASNFLSVDDDNAVLRFIPDPVKRAARWSMSVSAEDPAWHERWVSARDACRAYRDETCLTRLPALVCQRYDVDSTAVELAVRAVAAVTCDEKTFRSMWEEKSTVVTYG</sequence>
<dbReference type="InterPro" id="IPR001788">
    <property type="entry name" value="RNA-dep_RNA_pol_alsuvir"/>
</dbReference>
<keyword evidence="2" id="KW-0548">Nucleotidyltransferase</keyword>
<reference evidence="6" key="1">
    <citation type="journal article" date="2020" name="Virus Evol.">
        <title>Analysis of the virome associated to grapevine downy mildew lesions reveals new mycovirus lineages.</title>
        <authorList>
            <person name="Chiapello M."/>
            <person name="Rodriguez-Romero J."/>
            <person name="Ayllon M.A."/>
            <person name="Turina M."/>
        </authorList>
    </citation>
    <scope>NUCLEOTIDE SEQUENCE</scope>
    <source>
        <strain evidence="6">DMS6-DN35593</strain>
    </source>
</reference>
<evidence type="ECO:0000256" key="3">
    <source>
        <dbReference type="ARBA" id="ARBA00022953"/>
    </source>
</evidence>
<dbReference type="GO" id="GO:0003968">
    <property type="term" value="F:RNA-directed RNA polymerase activity"/>
    <property type="evidence" value="ECO:0007669"/>
    <property type="project" value="InterPro"/>
</dbReference>
<evidence type="ECO:0000313" key="6">
    <source>
        <dbReference type="EMBL" id="QNQ74057.1"/>
    </source>
</evidence>
<dbReference type="Pfam" id="PF00978">
    <property type="entry name" value="RdRP_2"/>
    <property type="match status" value="1"/>
</dbReference>
<dbReference type="GO" id="GO:0003723">
    <property type="term" value="F:RNA binding"/>
    <property type="evidence" value="ECO:0007669"/>
    <property type="project" value="InterPro"/>
</dbReference>
<dbReference type="InterPro" id="IPR043502">
    <property type="entry name" value="DNA/RNA_pol_sf"/>
</dbReference>
<dbReference type="SUPFAM" id="SSF56672">
    <property type="entry name" value="DNA/RNA polymerases"/>
    <property type="match status" value="1"/>
</dbReference>
<dbReference type="GO" id="GO:0008174">
    <property type="term" value="F:mRNA methyltransferase activity"/>
    <property type="evidence" value="ECO:0007669"/>
    <property type="project" value="UniProtKB-UniRule"/>
</dbReference>
<dbReference type="GO" id="GO:0006351">
    <property type="term" value="P:DNA-templated transcription"/>
    <property type="evidence" value="ECO:0007669"/>
    <property type="project" value="InterPro"/>
</dbReference>
<name>A0A7H0RR03_9VIRU</name>
<dbReference type="GO" id="GO:0006396">
    <property type="term" value="P:RNA processing"/>
    <property type="evidence" value="ECO:0007669"/>
    <property type="project" value="InterPro"/>
</dbReference>
<evidence type="ECO:0000259" key="5">
    <source>
        <dbReference type="PROSITE" id="PS51743"/>
    </source>
</evidence>
<evidence type="ECO:0000256" key="1">
    <source>
        <dbReference type="ARBA" id="ARBA00022679"/>
    </source>
</evidence>
<proteinExistence type="predicted"/>
<dbReference type="EMBL" id="MT338018">
    <property type="protein sequence ID" value="QNQ74057.1"/>
    <property type="molecule type" value="Genomic_RNA"/>
</dbReference>
<dbReference type="InterPro" id="IPR002588">
    <property type="entry name" value="Alphavirus-like_MT_dom"/>
</dbReference>
<keyword evidence="1" id="KW-0808">Transferase</keyword>
<feature type="domain" description="Alphavirus-like MT" evidence="5">
    <location>
        <begin position="82"/>
        <end position="284"/>
    </location>
</feature>
<protein>
    <submittedName>
        <fullName evidence="6">RdRp</fullName>
    </submittedName>
</protein>